<evidence type="ECO:0000313" key="1">
    <source>
        <dbReference type="EMBL" id="MEE1943625.1"/>
    </source>
</evidence>
<evidence type="ECO:0000313" key="2">
    <source>
        <dbReference type="Proteomes" id="UP001336835"/>
    </source>
</evidence>
<protein>
    <submittedName>
        <fullName evidence="1">DUF1573 domain-containing protein</fullName>
    </submittedName>
</protein>
<dbReference type="PANTHER" id="PTHR37833:SF1">
    <property type="entry name" value="SIGNAL PEPTIDE PROTEIN"/>
    <property type="match status" value="1"/>
</dbReference>
<organism evidence="1 2">
    <name type="scientific">Pedobacter albus</name>
    <dbReference type="NCBI Taxonomy" id="3113905"/>
    <lineage>
        <taxon>Bacteria</taxon>
        <taxon>Pseudomonadati</taxon>
        <taxon>Bacteroidota</taxon>
        <taxon>Sphingobacteriia</taxon>
        <taxon>Sphingobacteriales</taxon>
        <taxon>Sphingobacteriaceae</taxon>
        <taxon>Pedobacter</taxon>
    </lineage>
</organism>
<dbReference type="InterPro" id="IPR013783">
    <property type="entry name" value="Ig-like_fold"/>
</dbReference>
<dbReference type="Gene3D" id="2.60.40.10">
    <property type="entry name" value="Immunoglobulins"/>
    <property type="match status" value="1"/>
</dbReference>
<keyword evidence="2" id="KW-1185">Reference proteome</keyword>
<dbReference type="PANTHER" id="PTHR37833">
    <property type="entry name" value="LIPOPROTEIN-RELATED"/>
    <property type="match status" value="1"/>
</dbReference>
<dbReference type="RefSeq" id="WP_330106031.1">
    <property type="nucleotide sequence ID" value="NZ_JAZDQT010000001.1"/>
</dbReference>
<comment type="caution">
    <text evidence="1">The sequence shown here is derived from an EMBL/GenBank/DDBJ whole genome shotgun (WGS) entry which is preliminary data.</text>
</comment>
<proteinExistence type="predicted"/>
<sequence>MKRLLIAACVVIAFTACNRSKSDTIEQKAEASGVSATGAPTVPAADAPKVKFEKEIFDFGQITQGEKVHYEFKFKNEGKTPLIITNASATCGCTVPEYPDGPVKPGEEGVIKVVFNSEGKMGMQDKVVTLISNANPDIPKLHLVGEVKARP</sequence>
<reference evidence="1 2" key="1">
    <citation type="submission" date="2024-01" db="EMBL/GenBank/DDBJ databases">
        <title>Pedobacter sp. nov., isolated from fresh soil.</title>
        <authorList>
            <person name="Le N.T.T."/>
        </authorList>
    </citation>
    <scope>NUCLEOTIDE SEQUENCE [LARGE SCALE GENOMIC DNA]</scope>
    <source>
        <strain evidence="1 2">KR3-3</strain>
    </source>
</reference>
<name>A0ABU7I2E2_9SPHI</name>
<accession>A0ABU7I2E2</accession>
<dbReference type="PROSITE" id="PS51257">
    <property type="entry name" value="PROKAR_LIPOPROTEIN"/>
    <property type="match status" value="1"/>
</dbReference>
<dbReference type="EMBL" id="JAZDQT010000001">
    <property type="protein sequence ID" value="MEE1943625.1"/>
    <property type="molecule type" value="Genomic_DNA"/>
</dbReference>
<dbReference type="Proteomes" id="UP001336835">
    <property type="component" value="Unassembled WGS sequence"/>
</dbReference>
<dbReference type="InterPro" id="IPR011467">
    <property type="entry name" value="DUF1573"/>
</dbReference>
<gene>
    <name evidence="1" type="ORF">VRU48_00810</name>
</gene>
<dbReference type="Pfam" id="PF07610">
    <property type="entry name" value="DUF1573"/>
    <property type="match status" value="1"/>
</dbReference>